<name>A0ABX1R4V7_9ALTE</name>
<comment type="similarity">
    <text evidence="1">Belongs to the glycosyl hydrolase 2 family.</text>
</comment>
<dbReference type="SUPFAM" id="SSF49303">
    <property type="entry name" value="beta-Galactosidase/glucuronidase domain"/>
    <property type="match status" value="1"/>
</dbReference>
<dbReference type="PRINTS" id="PR00132">
    <property type="entry name" value="GLHYDRLASE2"/>
</dbReference>
<evidence type="ECO:0000313" key="11">
    <source>
        <dbReference type="Proteomes" id="UP000709336"/>
    </source>
</evidence>
<dbReference type="Pfam" id="PF00703">
    <property type="entry name" value="Glyco_hydro_2"/>
    <property type="match status" value="1"/>
</dbReference>
<dbReference type="InterPro" id="IPR006101">
    <property type="entry name" value="Glyco_hydro_2"/>
</dbReference>
<dbReference type="Pfam" id="PF02836">
    <property type="entry name" value="Glyco_hydro_2_C"/>
    <property type="match status" value="1"/>
</dbReference>
<feature type="signal peptide" evidence="4">
    <location>
        <begin position="1"/>
        <end position="19"/>
    </location>
</feature>
<feature type="domain" description="Glycosyl hydrolases family 2 sugar binding" evidence="7">
    <location>
        <begin position="52"/>
        <end position="170"/>
    </location>
</feature>
<evidence type="ECO:0000259" key="6">
    <source>
        <dbReference type="Pfam" id="PF02836"/>
    </source>
</evidence>
<keyword evidence="11" id="KW-1185">Reference proteome</keyword>
<evidence type="ECO:0000259" key="5">
    <source>
        <dbReference type="Pfam" id="PF00703"/>
    </source>
</evidence>
<dbReference type="Gene3D" id="3.20.20.80">
    <property type="entry name" value="Glycosidases"/>
    <property type="match status" value="1"/>
</dbReference>
<feature type="domain" description="Glycoside hydrolase family 2 immunoglobulin-like beta-sandwich" evidence="5">
    <location>
        <begin position="190"/>
        <end position="292"/>
    </location>
</feature>
<evidence type="ECO:0000259" key="8">
    <source>
        <dbReference type="Pfam" id="PF11721"/>
    </source>
</evidence>
<evidence type="ECO:0000256" key="3">
    <source>
        <dbReference type="ARBA" id="ARBA00023295"/>
    </source>
</evidence>
<dbReference type="SUPFAM" id="SSF49785">
    <property type="entry name" value="Galactose-binding domain-like"/>
    <property type="match status" value="2"/>
</dbReference>
<feature type="chain" id="PRO_5045971729" evidence="4">
    <location>
        <begin position="20"/>
        <end position="859"/>
    </location>
</feature>
<proteinExistence type="inferred from homology"/>
<evidence type="ECO:0000256" key="2">
    <source>
        <dbReference type="ARBA" id="ARBA00022801"/>
    </source>
</evidence>
<gene>
    <name evidence="10" type="ORF">HCJ96_15755</name>
</gene>
<dbReference type="PANTHER" id="PTHR42732">
    <property type="entry name" value="BETA-GALACTOSIDASE"/>
    <property type="match status" value="1"/>
</dbReference>
<dbReference type="Gene3D" id="2.60.120.430">
    <property type="entry name" value="Galactose-binding lectin"/>
    <property type="match status" value="1"/>
</dbReference>
<dbReference type="InterPro" id="IPR017853">
    <property type="entry name" value="GH"/>
</dbReference>
<dbReference type="RefSeq" id="WP_169212049.1">
    <property type="nucleotide sequence ID" value="NZ_JAATNW010000010.1"/>
</dbReference>
<accession>A0ABX1R4V7</accession>
<evidence type="ECO:0000256" key="4">
    <source>
        <dbReference type="SAM" id="SignalP"/>
    </source>
</evidence>
<dbReference type="SUPFAM" id="SSF51445">
    <property type="entry name" value="(Trans)glycosidases"/>
    <property type="match status" value="1"/>
</dbReference>
<reference evidence="10 11" key="1">
    <citation type="submission" date="2020-03" db="EMBL/GenBank/DDBJ databases">
        <title>Alteromonas ponticola sp. nov., isolated from seawater.</title>
        <authorList>
            <person name="Yoon J.-H."/>
            <person name="Kim Y.-O."/>
        </authorList>
    </citation>
    <scope>NUCLEOTIDE SEQUENCE [LARGE SCALE GENOMIC DNA]</scope>
    <source>
        <strain evidence="10 11">MYP5</strain>
    </source>
</reference>
<dbReference type="EMBL" id="JAATNW010000010">
    <property type="protein sequence ID" value="NMH61485.1"/>
    <property type="molecule type" value="Genomic_DNA"/>
</dbReference>
<organism evidence="10 11">
    <name type="scientific">Alteromonas ponticola</name>
    <dbReference type="NCBI Taxonomy" id="2720613"/>
    <lineage>
        <taxon>Bacteria</taxon>
        <taxon>Pseudomonadati</taxon>
        <taxon>Pseudomonadota</taxon>
        <taxon>Gammaproteobacteria</taxon>
        <taxon>Alteromonadales</taxon>
        <taxon>Alteromonadaceae</taxon>
        <taxon>Alteromonas/Salinimonas group</taxon>
        <taxon>Alteromonas</taxon>
    </lineage>
</organism>
<dbReference type="Pfam" id="PF16355">
    <property type="entry name" value="DUF4982"/>
    <property type="match status" value="1"/>
</dbReference>
<dbReference type="Pfam" id="PF11721">
    <property type="entry name" value="Malectin"/>
    <property type="match status" value="1"/>
</dbReference>
<dbReference type="InterPro" id="IPR051913">
    <property type="entry name" value="GH2_Domain-Containing"/>
</dbReference>
<keyword evidence="2" id="KW-0378">Hydrolase</keyword>
<evidence type="ECO:0000256" key="1">
    <source>
        <dbReference type="ARBA" id="ARBA00007401"/>
    </source>
</evidence>
<dbReference type="InterPro" id="IPR006102">
    <property type="entry name" value="Ig-like_GH2"/>
</dbReference>
<dbReference type="InterPro" id="IPR036156">
    <property type="entry name" value="Beta-gal/glucu_dom_sf"/>
</dbReference>
<feature type="domain" description="DUF4982" evidence="9">
    <location>
        <begin position="631"/>
        <end position="680"/>
    </location>
</feature>
<dbReference type="InterPro" id="IPR032311">
    <property type="entry name" value="DUF4982"/>
</dbReference>
<evidence type="ECO:0000259" key="7">
    <source>
        <dbReference type="Pfam" id="PF02837"/>
    </source>
</evidence>
<comment type="caution">
    <text evidence="10">The sequence shown here is derived from an EMBL/GenBank/DDBJ whole genome shotgun (WGS) entry which is preliminary data.</text>
</comment>
<dbReference type="PANTHER" id="PTHR42732:SF1">
    <property type="entry name" value="BETA-MANNOSIDASE"/>
    <property type="match status" value="1"/>
</dbReference>
<sequence>MSIKNFCFILLLVTLQVSAASSARQIHSLNAGWEFILSENNAPLTESTLGWKNVSVPHTWNNADPFTEGQDYHRGMGWYRKTLSFTPQKQKRYLLRFEGVNQVAQVYLNGQKLATHKGGYTAFVVDITPHLKSGSDNQLLISVDNRHDANIPPLKGDFNFYGGIYRDVWLEVLNQVHFDGGEYASSGVYVTTPEVSADEASISAQVHMHNHGQERQAKLVNRLLAPDGEQVFIHEQALSLQAGLNKVDLTLPEVAKPKLWHPDHPHLYTLESEVYLNDEKLFDKLSTPIGFRWFKFDGKKGFILNGEQLKLIGVNRHQDFAGLGNALSNSQHQDDIKLIKSSGSNFLRTAHYPQDPALLDAADQQGLVVTMEIPLDHDITDSEDFYQNSIRMQREMIHQHFNRPSVVIWAYMNEMLLGRNWQRDKPLIMKITEFAKVLEKVTREADPSRYTMIPNHGDFELYKKSGLLDIPMIVGWNLYYGWYEKDIDGLGDFFDNYHAHYPDTPTLITEYGAGSDPRIRSLDPVRFDFSIEWQNEFMQQNLKQIQQRPFVAGSAVWNMFDFGSQGRNDAVPFINSKGLMTFDRKPKDSFYLFESWANKETILHIGSKNWVDRVSQPAPGDDDVVSQTFPVYSNSEKVTLYLNGRSLGEKRIQDHQAIWNVPLAEGKNYLRAVTETAGKKYSDEAVINMELLSRDDFAAEEFEGVFINSGSPFYFFDENENRHWLPDEPYQQGRWGVTGGEILMTRDRGVGTDKNILDTSNEPVFQTQRQGEFEYQFDIPAGQYTVTFYLANLTHNNSEEMTISANGSVLFSGHISEFTKNTVAFEKQFTVKAGQDGLKLTFSGDAAINGIALNKLGSS</sequence>
<evidence type="ECO:0000259" key="9">
    <source>
        <dbReference type="Pfam" id="PF16355"/>
    </source>
</evidence>
<keyword evidence="4" id="KW-0732">Signal</keyword>
<dbReference type="Pfam" id="PF02837">
    <property type="entry name" value="Glyco_hydro_2_N"/>
    <property type="match status" value="1"/>
</dbReference>
<dbReference type="InterPro" id="IPR013783">
    <property type="entry name" value="Ig-like_fold"/>
</dbReference>
<dbReference type="InterPro" id="IPR021720">
    <property type="entry name" value="Malectin_dom"/>
</dbReference>
<keyword evidence="3" id="KW-0326">Glycosidase</keyword>
<dbReference type="InterPro" id="IPR006104">
    <property type="entry name" value="Glyco_hydro_2_N"/>
</dbReference>
<evidence type="ECO:0000313" key="10">
    <source>
        <dbReference type="EMBL" id="NMH61485.1"/>
    </source>
</evidence>
<dbReference type="InterPro" id="IPR008979">
    <property type="entry name" value="Galactose-bd-like_sf"/>
</dbReference>
<dbReference type="Proteomes" id="UP000709336">
    <property type="component" value="Unassembled WGS sequence"/>
</dbReference>
<dbReference type="Gene3D" id="2.60.40.10">
    <property type="entry name" value="Immunoglobulins"/>
    <property type="match status" value="2"/>
</dbReference>
<feature type="domain" description="Glycoside hydrolase family 2 catalytic" evidence="6">
    <location>
        <begin position="300"/>
        <end position="591"/>
    </location>
</feature>
<protein>
    <submittedName>
        <fullName evidence="10">DUF4982 domain-containing protein</fullName>
    </submittedName>
</protein>
<dbReference type="InterPro" id="IPR006103">
    <property type="entry name" value="Glyco_hydro_2_cat"/>
</dbReference>
<dbReference type="Gene3D" id="2.60.120.260">
    <property type="entry name" value="Galactose-binding domain-like"/>
    <property type="match status" value="1"/>
</dbReference>
<feature type="domain" description="Malectin" evidence="8">
    <location>
        <begin position="706"/>
        <end position="799"/>
    </location>
</feature>